<reference evidence="4" key="2">
    <citation type="submission" date="2015-01" db="EMBL/GenBank/DDBJ databases">
        <title>Evolutionary Origins and Diversification of the Mycorrhizal Mutualists.</title>
        <authorList>
            <consortium name="DOE Joint Genome Institute"/>
            <consortium name="Mycorrhizal Genomics Consortium"/>
            <person name="Kohler A."/>
            <person name="Kuo A."/>
            <person name="Nagy L.G."/>
            <person name="Floudas D."/>
            <person name="Copeland A."/>
            <person name="Barry K.W."/>
            <person name="Cichocki N."/>
            <person name="Veneault-Fourrey C."/>
            <person name="LaButti K."/>
            <person name="Lindquist E.A."/>
            <person name="Lipzen A."/>
            <person name="Lundell T."/>
            <person name="Morin E."/>
            <person name="Murat C."/>
            <person name="Riley R."/>
            <person name="Ohm R."/>
            <person name="Sun H."/>
            <person name="Tunlid A."/>
            <person name="Henrissat B."/>
            <person name="Grigoriev I.V."/>
            <person name="Hibbett D.S."/>
            <person name="Martin F."/>
        </authorList>
    </citation>
    <scope>NUCLEOTIDE SEQUENCE [LARGE SCALE GENOMIC DNA]</scope>
    <source>
        <strain evidence="4">h7</strain>
    </source>
</reference>
<feature type="transmembrane region" description="Helical" evidence="2">
    <location>
        <begin position="155"/>
        <end position="177"/>
    </location>
</feature>
<feature type="compositionally biased region" description="Low complexity" evidence="1">
    <location>
        <begin position="502"/>
        <end position="516"/>
    </location>
</feature>
<evidence type="ECO:0000313" key="4">
    <source>
        <dbReference type="Proteomes" id="UP000053424"/>
    </source>
</evidence>
<organism evidence="3 4">
    <name type="scientific">Hebeloma cylindrosporum</name>
    <dbReference type="NCBI Taxonomy" id="76867"/>
    <lineage>
        <taxon>Eukaryota</taxon>
        <taxon>Fungi</taxon>
        <taxon>Dikarya</taxon>
        <taxon>Basidiomycota</taxon>
        <taxon>Agaricomycotina</taxon>
        <taxon>Agaricomycetes</taxon>
        <taxon>Agaricomycetidae</taxon>
        <taxon>Agaricales</taxon>
        <taxon>Agaricineae</taxon>
        <taxon>Hymenogastraceae</taxon>
        <taxon>Hebeloma</taxon>
    </lineage>
</organism>
<gene>
    <name evidence="3" type="ORF">M413DRAFT_445054</name>
</gene>
<accession>A0A0C3BZ29</accession>
<feature type="transmembrane region" description="Helical" evidence="2">
    <location>
        <begin position="120"/>
        <end position="143"/>
    </location>
</feature>
<keyword evidence="2" id="KW-0812">Transmembrane</keyword>
<feature type="region of interest" description="Disordered" evidence="1">
    <location>
        <begin position="409"/>
        <end position="458"/>
    </location>
</feature>
<feature type="transmembrane region" description="Helical" evidence="2">
    <location>
        <begin position="257"/>
        <end position="280"/>
    </location>
</feature>
<feature type="region of interest" description="Disordered" evidence="1">
    <location>
        <begin position="495"/>
        <end position="521"/>
    </location>
</feature>
<reference evidence="3 4" key="1">
    <citation type="submission" date="2014-04" db="EMBL/GenBank/DDBJ databases">
        <authorList>
            <consortium name="DOE Joint Genome Institute"/>
            <person name="Kuo A."/>
            <person name="Gay G."/>
            <person name="Dore J."/>
            <person name="Kohler A."/>
            <person name="Nagy L.G."/>
            <person name="Floudas D."/>
            <person name="Copeland A."/>
            <person name="Barry K.W."/>
            <person name="Cichocki N."/>
            <person name="Veneault-Fourrey C."/>
            <person name="LaButti K."/>
            <person name="Lindquist E.A."/>
            <person name="Lipzen A."/>
            <person name="Lundell T."/>
            <person name="Morin E."/>
            <person name="Murat C."/>
            <person name="Sun H."/>
            <person name="Tunlid A."/>
            <person name="Henrissat B."/>
            <person name="Grigoriev I.V."/>
            <person name="Hibbett D.S."/>
            <person name="Martin F."/>
            <person name="Nordberg H.P."/>
            <person name="Cantor M.N."/>
            <person name="Hua S.X."/>
        </authorList>
    </citation>
    <scope>NUCLEOTIDE SEQUENCE [LARGE SCALE GENOMIC DNA]</scope>
    <source>
        <strain evidence="4">h7</strain>
    </source>
</reference>
<feature type="region of interest" description="Disordered" evidence="1">
    <location>
        <begin position="615"/>
        <end position="634"/>
    </location>
</feature>
<evidence type="ECO:0000256" key="1">
    <source>
        <dbReference type="SAM" id="MobiDB-lite"/>
    </source>
</evidence>
<dbReference type="OrthoDB" id="3222669at2759"/>
<feature type="transmembrane region" description="Helical" evidence="2">
    <location>
        <begin position="198"/>
        <end position="220"/>
    </location>
</feature>
<keyword evidence="2" id="KW-0472">Membrane</keyword>
<protein>
    <submittedName>
        <fullName evidence="3">Uncharacterized protein</fullName>
    </submittedName>
</protein>
<evidence type="ECO:0000256" key="2">
    <source>
        <dbReference type="SAM" id="Phobius"/>
    </source>
</evidence>
<dbReference type="AlphaFoldDB" id="A0A0C3BZ29"/>
<keyword evidence="4" id="KW-1185">Reference proteome</keyword>
<feature type="compositionally biased region" description="Low complexity" evidence="1">
    <location>
        <begin position="345"/>
        <end position="362"/>
    </location>
</feature>
<dbReference type="HOGENOM" id="CLU_401727_0_0_1"/>
<sequence>MAAIYLHNALSARNPSEQHDILEHSRNLSTISSATLLTSTTLHSQPTEPLLQPAVPEEVAESYFDQVARQPRNPDGTPARLHWNDSHALETDPMRVGEKGRGRERGIGKRTKRWKRVKEILEIIMATWAVYNAVRYFLAFSIYTRDASMGQEVCFALGTSSGLSCASWLCSLILSIVKRKLLLRGLPFKHLDHICSSLPYLSSICLLGPAAANLAILFVWKNSTNPRYDLQRRCHVDIDVIWSASTHLCDEKFPSTAVWIILSSLRLAVTLIIIVAYHAISLLQPHYPHRPIHHRQRSEPPIPTTPMGGASSSAMMLPPNHDLRAQHQISDATLNATFQGDELSRPPSRLRLARSRSSGLSADTSNEPISFGRSALPDVDSEHDLIGHMDRFRSLVMQLTQETEDALEFAQADDTSSTEDPRESDPAGLPPAYSEDERDYETDGPTQGSPDNIFNLPPVPAALGYNEFGMPYPPDQDVHILNGYIRRMPTIESMGSGELGTSIGASSHRAGSSSSRPPTRNTLLSFTSNELEWTGSQPPSRANSLSVRAELLAGMSNINGASEHGELQSRSDIALRRVSSPTSFLESPLMGGHWDAYSTGSHSTTVSYHTATMGSFGDSYPPGPSGSRKNEPSS</sequence>
<dbReference type="STRING" id="686832.A0A0C3BZ29"/>
<feature type="region of interest" description="Disordered" evidence="1">
    <location>
        <begin position="337"/>
        <end position="378"/>
    </location>
</feature>
<proteinExistence type="predicted"/>
<feature type="region of interest" description="Disordered" evidence="1">
    <location>
        <begin position="291"/>
        <end position="311"/>
    </location>
</feature>
<dbReference type="Proteomes" id="UP000053424">
    <property type="component" value="Unassembled WGS sequence"/>
</dbReference>
<evidence type="ECO:0000313" key="3">
    <source>
        <dbReference type="EMBL" id="KIM41845.1"/>
    </source>
</evidence>
<dbReference type="EMBL" id="KN831779">
    <property type="protein sequence ID" value="KIM41845.1"/>
    <property type="molecule type" value="Genomic_DNA"/>
</dbReference>
<keyword evidence="2" id="KW-1133">Transmembrane helix</keyword>
<name>A0A0C3BZ29_HEBCY</name>